<gene>
    <name evidence="1" type="ORF">EVAR_71771_1</name>
</gene>
<name>A0A4C1SJF8_EUMVA</name>
<proteinExistence type="predicted"/>
<dbReference type="AlphaFoldDB" id="A0A4C1SJF8"/>
<accession>A0A4C1SJF8</accession>
<organism evidence="1 2">
    <name type="scientific">Eumeta variegata</name>
    <name type="common">Bagworm moth</name>
    <name type="synonym">Eumeta japonica</name>
    <dbReference type="NCBI Taxonomy" id="151549"/>
    <lineage>
        <taxon>Eukaryota</taxon>
        <taxon>Metazoa</taxon>
        <taxon>Ecdysozoa</taxon>
        <taxon>Arthropoda</taxon>
        <taxon>Hexapoda</taxon>
        <taxon>Insecta</taxon>
        <taxon>Pterygota</taxon>
        <taxon>Neoptera</taxon>
        <taxon>Endopterygota</taxon>
        <taxon>Lepidoptera</taxon>
        <taxon>Glossata</taxon>
        <taxon>Ditrysia</taxon>
        <taxon>Tineoidea</taxon>
        <taxon>Psychidae</taxon>
        <taxon>Oiketicinae</taxon>
        <taxon>Eumeta</taxon>
    </lineage>
</organism>
<dbReference type="Proteomes" id="UP000299102">
    <property type="component" value="Unassembled WGS sequence"/>
</dbReference>
<reference evidence="1 2" key="1">
    <citation type="journal article" date="2019" name="Commun. Biol.">
        <title>The bagworm genome reveals a unique fibroin gene that provides high tensile strength.</title>
        <authorList>
            <person name="Kono N."/>
            <person name="Nakamura H."/>
            <person name="Ohtoshi R."/>
            <person name="Tomita M."/>
            <person name="Numata K."/>
            <person name="Arakawa K."/>
        </authorList>
    </citation>
    <scope>NUCLEOTIDE SEQUENCE [LARGE SCALE GENOMIC DNA]</scope>
</reference>
<evidence type="ECO:0000313" key="2">
    <source>
        <dbReference type="Proteomes" id="UP000299102"/>
    </source>
</evidence>
<sequence>MEGFEHITPLSSEQRFCGVFLYKHQVPLSLTPLIHTCSNKILYRRLAMYVECMSGIDIPQSGSILISSMRSDTKFPNIDSPMAYSKDLLMTHLLPPIDPLGHHLLGIVYLLIRPSTSKGPTTKRTYRHGSRSSSAWGRITFGMQTCMYVVRL</sequence>
<evidence type="ECO:0000313" key="1">
    <source>
        <dbReference type="EMBL" id="GBP02135.1"/>
    </source>
</evidence>
<dbReference type="EMBL" id="BGZK01007069">
    <property type="protein sequence ID" value="GBP02135.1"/>
    <property type="molecule type" value="Genomic_DNA"/>
</dbReference>
<protein>
    <submittedName>
        <fullName evidence="1">Uncharacterized protein</fullName>
    </submittedName>
</protein>
<comment type="caution">
    <text evidence="1">The sequence shown here is derived from an EMBL/GenBank/DDBJ whole genome shotgun (WGS) entry which is preliminary data.</text>
</comment>
<keyword evidence="2" id="KW-1185">Reference proteome</keyword>